<dbReference type="EMBL" id="SMMG02000003">
    <property type="protein sequence ID" value="KAA3481693.1"/>
    <property type="molecule type" value="Genomic_DNA"/>
</dbReference>
<dbReference type="CDD" id="cd07572">
    <property type="entry name" value="nit"/>
    <property type="match status" value="1"/>
</dbReference>
<dbReference type="PANTHER" id="PTHR23088:SF27">
    <property type="entry name" value="DEAMINATED GLUTATHIONE AMIDASE"/>
    <property type="match status" value="1"/>
</dbReference>
<dbReference type="OrthoDB" id="10250282at2759"/>
<dbReference type="PANTHER" id="PTHR23088">
    <property type="entry name" value="NITRILASE-RELATED"/>
    <property type="match status" value="1"/>
</dbReference>
<organism evidence="3 4">
    <name type="scientific">Gossypium australe</name>
    <dbReference type="NCBI Taxonomy" id="47621"/>
    <lineage>
        <taxon>Eukaryota</taxon>
        <taxon>Viridiplantae</taxon>
        <taxon>Streptophyta</taxon>
        <taxon>Embryophyta</taxon>
        <taxon>Tracheophyta</taxon>
        <taxon>Spermatophyta</taxon>
        <taxon>Magnoliopsida</taxon>
        <taxon>eudicotyledons</taxon>
        <taxon>Gunneridae</taxon>
        <taxon>Pentapetalae</taxon>
        <taxon>rosids</taxon>
        <taxon>malvids</taxon>
        <taxon>Malvales</taxon>
        <taxon>Malvaceae</taxon>
        <taxon>Malvoideae</taxon>
        <taxon>Gossypium</taxon>
    </lineage>
</organism>
<name>A0A5B6WJY2_9ROSI</name>
<evidence type="ECO:0000313" key="3">
    <source>
        <dbReference type="EMBL" id="KAA3481693.1"/>
    </source>
</evidence>
<dbReference type="InterPro" id="IPR003010">
    <property type="entry name" value="C-N_Hydrolase"/>
</dbReference>
<reference evidence="4" key="1">
    <citation type="journal article" date="2019" name="Plant Biotechnol. J.">
        <title>Genome sequencing of the Australian wild diploid species Gossypium australe highlights disease resistance and delayed gland morphogenesis.</title>
        <authorList>
            <person name="Cai Y."/>
            <person name="Cai X."/>
            <person name="Wang Q."/>
            <person name="Wang P."/>
            <person name="Zhang Y."/>
            <person name="Cai C."/>
            <person name="Xu Y."/>
            <person name="Wang K."/>
            <person name="Zhou Z."/>
            <person name="Wang C."/>
            <person name="Geng S."/>
            <person name="Li B."/>
            <person name="Dong Q."/>
            <person name="Hou Y."/>
            <person name="Wang H."/>
            <person name="Ai P."/>
            <person name="Liu Z."/>
            <person name="Yi F."/>
            <person name="Sun M."/>
            <person name="An G."/>
            <person name="Cheng J."/>
            <person name="Zhang Y."/>
            <person name="Shi Q."/>
            <person name="Xie Y."/>
            <person name="Shi X."/>
            <person name="Chang Y."/>
            <person name="Huang F."/>
            <person name="Chen Y."/>
            <person name="Hong S."/>
            <person name="Mi L."/>
            <person name="Sun Q."/>
            <person name="Zhang L."/>
            <person name="Zhou B."/>
            <person name="Peng R."/>
            <person name="Zhang X."/>
            <person name="Liu F."/>
        </authorList>
    </citation>
    <scope>NUCLEOTIDE SEQUENCE [LARGE SCALE GENOMIC DNA]</scope>
    <source>
        <strain evidence="4">cv. PA1801</strain>
    </source>
</reference>
<comment type="caution">
    <text evidence="3">The sequence shown here is derived from an EMBL/GenBank/DDBJ whole genome shotgun (WGS) entry which is preliminary data.</text>
</comment>
<protein>
    <submittedName>
        <fullName evidence="3">Nitrilase-like protein 2</fullName>
    </submittedName>
</protein>
<proteinExistence type="predicted"/>
<evidence type="ECO:0000256" key="1">
    <source>
        <dbReference type="ARBA" id="ARBA00022801"/>
    </source>
</evidence>
<evidence type="ECO:0000313" key="4">
    <source>
        <dbReference type="Proteomes" id="UP000325315"/>
    </source>
</evidence>
<dbReference type="InterPro" id="IPR045254">
    <property type="entry name" value="Nit1/2_C-N_Hydrolase"/>
</dbReference>
<dbReference type="SUPFAM" id="SSF56317">
    <property type="entry name" value="Carbon-nitrogen hydrolase"/>
    <property type="match status" value="1"/>
</dbReference>
<evidence type="ECO:0000259" key="2">
    <source>
        <dbReference type="PROSITE" id="PS50263"/>
    </source>
</evidence>
<feature type="domain" description="CN hydrolase" evidence="2">
    <location>
        <begin position="47"/>
        <end position="324"/>
    </location>
</feature>
<keyword evidence="1" id="KW-0378">Hydrolase</keyword>
<accession>A0A5B6WJY2</accession>
<dbReference type="PROSITE" id="PS50263">
    <property type="entry name" value="CN_HYDROLASE"/>
    <property type="match status" value="1"/>
</dbReference>
<dbReference type="Proteomes" id="UP000325315">
    <property type="component" value="Unassembled WGS sequence"/>
</dbReference>
<dbReference type="GO" id="GO:0016811">
    <property type="term" value="F:hydrolase activity, acting on carbon-nitrogen (but not peptide) bonds, in linear amides"/>
    <property type="evidence" value="ECO:0007669"/>
    <property type="project" value="InterPro"/>
</dbReference>
<dbReference type="InterPro" id="IPR036526">
    <property type="entry name" value="C-N_Hydrolase_sf"/>
</dbReference>
<keyword evidence="4" id="KW-1185">Reference proteome</keyword>
<dbReference type="Pfam" id="PF00795">
    <property type="entry name" value="CN_hydrolase"/>
    <property type="match status" value="1"/>
</dbReference>
<gene>
    <name evidence="3" type="ORF">EPI10_022037</name>
</gene>
<dbReference type="Gene3D" id="3.60.110.10">
    <property type="entry name" value="Carbon-nitrogen hydrolase"/>
    <property type="match status" value="1"/>
</dbReference>
<sequence length="393" mass="43041">MLNCCLHFCLSGARLPRPLKSSHVNAYSSFSAVRSSADSAMAALNSVRVAAVQMTSVNDLASNFSTCSRLVKEAASAGAKMICFPESFSFLGPKSEDSLLVAEALDGPIMQKYCSLAREYSIWLSLGGFQVKGHDAHLRNTHVIVDDAGNIRSTYSKIHLFDVDVPGGSTYRESSFTEPGDLLILFYAIGKDVAAVDSPIGRLGLTICYDLRFPEIYQQLRFNHDAQVILVPSAFTPVTGQAHWEILLRARAIETQCYVIASAQAGKHNEKRESYGDTLIIDPWGTVVGRLPGMIIGYVTLKSSLIFPVSDRLSTGITVADIDLSLIDSVRKKMPIAEVWGSIHALPSSTPWVSTMHQFFSGVVSTLERLPEASLDKTLKQRKPFDFWRPASS</sequence>
<dbReference type="AlphaFoldDB" id="A0A5B6WJY2"/>